<dbReference type="EMBL" id="SNRW01000766">
    <property type="protein sequence ID" value="KAA6399382.1"/>
    <property type="molecule type" value="Genomic_DNA"/>
</dbReference>
<reference evidence="2 3" key="1">
    <citation type="submission" date="2019-03" db="EMBL/GenBank/DDBJ databases">
        <title>Single cell metagenomics reveals metabolic interactions within the superorganism composed of flagellate Streblomastix strix and complex community of Bacteroidetes bacteria on its surface.</title>
        <authorList>
            <person name="Treitli S.C."/>
            <person name="Kolisko M."/>
            <person name="Husnik F."/>
            <person name="Keeling P."/>
            <person name="Hampl V."/>
        </authorList>
    </citation>
    <scope>NUCLEOTIDE SEQUENCE [LARGE SCALE GENOMIC DNA]</scope>
    <source>
        <strain evidence="2">ST1C</strain>
    </source>
</reference>
<dbReference type="SUPFAM" id="SSF56349">
    <property type="entry name" value="DNA breaking-rejoining enzymes"/>
    <property type="match status" value="1"/>
</dbReference>
<keyword evidence="1" id="KW-0233">DNA recombination</keyword>
<name>A0A5J4WXT9_9EUKA</name>
<accession>A0A5J4WXT9</accession>
<dbReference type="Gene3D" id="1.10.443.10">
    <property type="entry name" value="Intergrase catalytic core"/>
    <property type="match status" value="1"/>
</dbReference>
<evidence type="ECO:0000313" key="2">
    <source>
        <dbReference type="EMBL" id="KAA6399382.1"/>
    </source>
</evidence>
<protein>
    <recommendedName>
        <fullName evidence="4">Tyr recombinase domain-containing protein</fullName>
    </recommendedName>
</protein>
<dbReference type="GO" id="GO:0006310">
    <property type="term" value="P:DNA recombination"/>
    <property type="evidence" value="ECO:0007669"/>
    <property type="project" value="UniProtKB-KW"/>
</dbReference>
<dbReference type="AlphaFoldDB" id="A0A5J4WXT9"/>
<evidence type="ECO:0000313" key="3">
    <source>
        <dbReference type="Proteomes" id="UP000324800"/>
    </source>
</evidence>
<gene>
    <name evidence="2" type="ORF">EZS28_005102</name>
</gene>
<proteinExistence type="predicted"/>
<dbReference type="GO" id="GO:0015074">
    <property type="term" value="P:DNA integration"/>
    <property type="evidence" value="ECO:0007669"/>
    <property type="project" value="InterPro"/>
</dbReference>
<evidence type="ECO:0008006" key="4">
    <source>
        <dbReference type="Google" id="ProtNLM"/>
    </source>
</evidence>
<dbReference type="Proteomes" id="UP000324800">
    <property type="component" value="Unassembled WGS sequence"/>
</dbReference>
<organism evidence="2 3">
    <name type="scientific">Streblomastix strix</name>
    <dbReference type="NCBI Taxonomy" id="222440"/>
    <lineage>
        <taxon>Eukaryota</taxon>
        <taxon>Metamonada</taxon>
        <taxon>Preaxostyla</taxon>
        <taxon>Oxymonadida</taxon>
        <taxon>Streblomastigidae</taxon>
        <taxon>Streblomastix</taxon>
    </lineage>
</organism>
<dbReference type="InterPro" id="IPR013762">
    <property type="entry name" value="Integrase-like_cat_sf"/>
</dbReference>
<dbReference type="InterPro" id="IPR011010">
    <property type="entry name" value="DNA_brk_join_enz"/>
</dbReference>
<sequence length="90" mass="10111">MRRSVKKVGDYIFWNYNKSKPASSTYCSQSLTLLLKNAGIQQPYNGPSIRHASTTKLRASGASIMEINALSRHILTSNVVDDLYYRPNTT</sequence>
<dbReference type="GO" id="GO:0003677">
    <property type="term" value="F:DNA binding"/>
    <property type="evidence" value="ECO:0007669"/>
    <property type="project" value="InterPro"/>
</dbReference>
<comment type="caution">
    <text evidence="2">The sequence shown here is derived from an EMBL/GenBank/DDBJ whole genome shotgun (WGS) entry which is preliminary data.</text>
</comment>
<evidence type="ECO:0000256" key="1">
    <source>
        <dbReference type="ARBA" id="ARBA00023172"/>
    </source>
</evidence>